<reference evidence="2" key="3">
    <citation type="submission" date="2020-12" db="UniProtKB">
        <authorList>
            <consortium name="EnsemblPlants"/>
        </authorList>
    </citation>
    <scope>IDENTIFICATION</scope>
</reference>
<accession>A0A2K1KUG9</accession>
<dbReference type="InParanoid" id="A0A2K1KUG9"/>
<gene>
    <name evidence="1" type="ORF">PHYPA_004428</name>
</gene>
<evidence type="ECO:0000313" key="2">
    <source>
        <dbReference type="EnsemblPlants" id="PAC:32944758.CDS.1"/>
    </source>
</evidence>
<sequence length="74" mass="7944">MKSGAARSFPESIPTFARLCCFLTPLDAASPTPFLVILVTPPELAERFQTRCSCSASSSSSSCVLVVLFLPHRP</sequence>
<dbReference type="Gramene" id="Pp3c3_14640V3.1">
    <property type="protein sequence ID" value="PAC:32944758.CDS.1"/>
    <property type="gene ID" value="Pp3c3_14640"/>
</dbReference>
<proteinExistence type="predicted"/>
<organism evidence="1">
    <name type="scientific">Physcomitrium patens</name>
    <name type="common">Spreading-leaved earth moss</name>
    <name type="synonym">Physcomitrella patens</name>
    <dbReference type="NCBI Taxonomy" id="3218"/>
    <lineage>
        <taxon>Eukaryota</taxon>
        <taxon>Viridiplantae</taxon>
        <taxon>Streptophyta</taxon>
        <taxon>Embryophyta</taxon>
        <taxon>Bryophyta</taxon>
        <taxon>Bryophytina</taxon>
        <taxon>Bryopsida</taxon>
        <taxon>Funariidae</taxon>
        <taxon>Funariales</taxon>
        <taxon>Funariaceae</taxon>
        <taxon>Physcomitrium</taxon>
    </lineage>
</organism>
<protein>
    <submittedName>
        <fullName evidence="1 2">Uncharacterized protein</fullName>
    </submittedName>
</protein>
<reference evidence="1 3" key="2">
    <citation type="journal article" date="2018" name="Plant J.">
        <title>The Physcomitrella patens chromosome-scale assembly reveals moss genome structure and evolution.</title>
        <authorList>
            <person name="Lang D."/>
            <person name="Ullrich K.K."/>
            <person name="Murat F."/>
            <person name="Fuchs J."/>
            <person name="Jenkins J."/>
            <person name="Haas F.B."/>
            <person name="Piednoel M."/>
            <person name="Gundlach H."/>
            <person name="Van Bel M."/>
            <person name="Meyberg R."/>
            <person name="Vives C."/>
            <person name="Morata J."/>
            <person name="Symeonidi A."/>
            <person name="Hiss M."/>
            <person name="Muchero W."/>
            <person name="Kamisugi Y."/>
            <person name="Saleh O."/>
            <person name="Blanc G."/>
            <person name="Decker E.L."/>
            <person name="van Gessel N."/>
            <person name="Grimwood J."/>
            <person name="Hayes R.D."/>
            <person name="Graham S.W."/>
            <person name="Gunter L.E."/>
            <person name="McDaniel S.F."/>
            <person name="Hoernstein S.N.W."/>
            <person name="Larsson A."/>
            <person name="Li F.W."/>
            <person name="Perroud P.F."/>
            <person name="Phillips J."/>
            <person name="Ranjan P."/>
            <person name="Rokshar D.S."/>
            <person name="Rothfels C.J."/>
            <person name="Schneider L."/>
            <person name="Shu S."/>
            <person name="Stevenson D.W."/>
            <person name="Thummler F."/>
            <person name="Tillich M."/>
            <person name="Villarreal Aguilar J.C."/>
            <person name="Widiez T."/>
            <person name="Wong G.K."/>
            <person name="Wymore A."/>
            <person name="Zhang Y."/>
            <person name="Zimmer A.D."/>
            <person name="Quatrano R.S."/>
            <person name="Mayer K.F.X."/>
            <person name="Goodstein D."/>
            <person name="Casacuberta J.M."/>
            <person name="Vandepoele K."/>
            <person name="Reski R."/>
            <person name="Cuming A.C."/>
            <person name="Tuskan G.A."/>
            <person name="Maumus F."/>
            <person name="Salse J."/>
            <person name="Schmutz J."/>
            <person name="Rensing S.A."/>
        </authorList>
    </citation>
    <scope>NUCLEOTIDE SEQUENCE [LARGE SCALE GENOMIC DNA]</scope>
    <source>
        <strain evidence="2 3">cv. Gransden 2004</strain>
    </source>
</reference>
<keyword evidence="3" id="KW-1185">Reference proteome</keyword>
<dbReference type="Proteomes" id="UP000006727">
    <property type="component" value="Chromosome 3"/>
</dbReference>
<dbReference type="Gramene" id="Pp3c3_14640V3.2">
    <property type="protein sequence ID" value="PAC:32944759.CDS.1"/>
    <property type="gene ID" value="Pp3c3_14640"/>
</dbReference>
<name>A0A2K1KUG9_PHYPA</name>
<dbReference type="EnsemblPlants" id="Pp3c3_14640V3.1">
    <property type="protein sequence ID" value="PAC:32944758.CDS.1"/>
    <property type="gene ID" value="Pp3c3_14640"/>
</dbReference>
<dbReference type="PaxDb" id="3218-PP1S25_129V6.1"/>
<dbReference type="EnsemblPlants" id="Pp3c3_14640V3.2">
    <property type="protein sequence ID" value="PAC:32944759.CDS.1"/>
    <property type="gene ID" value="Pp3c3_14640"/>
</dbReference>
<evidence type="ECO:0000313" key="1">
    <source>
        <dbReference type="EMBL" id="PNR57434.1"/>
    </source>
</evidence>
<dbReference type="AlphaFoldDB" id="A0A2K1KUG9"/>
<dbReference type="EMBL" id="ABEU02000003">
    <property type="protein sequence ID" value="PNR57434.1"/>
    <property type="molecule type" value="Genomic_DNA"/>
</dbReference>
<reference evidence="1 3" key="1">
    <citation type="journal article" date="2008" name="Science">
        <title>The Physcomitrella genome reveals evolutionary insights into the conquest of land by plants.</title>
        <authorList>
            <person name="Rensing S."/>
            <person name="Lang D."/>
            <person name="Zimmer A."/>
            <person name="Terry A."/>
            <person name="Salamov A."/>
            <person name="Shapiro H."/>
            <person name="Nishiyama T."/>
            <person name="Perroud P.-F."/>
            <person name="Lindquist E."/>
            <person name="Kamisugi Y."/>
            <person name="Tanahashi T."/>
            <person name="Sakakibara K."/>
            <person name="Fujita T."/>
            <person name="Oishi K."/>
            <person name="Shin-I T."/>
            <person name="Kuroki Y."/>
            <person name="Toyoda A."/>
            <person name="Suzuki Y."/>
            <person name="Hashimoto A."/>
            <person name="Yamaguchi K."/>
            <person name="Sugano A."/>
            <person name="Kohara Y."/>
            <person name="Fujiyama A."/>
            <person name="Anterola A."/>
            <person name="Aoki S."/>
            <person name="Ashton N."/>
            <person name="Barbazuk W.B."/>
            <person name="Barker E."/>
            <person name="Bennetzen J."/>
            <person name="Bezanilla M."/>
            <person name="Blankenship R."/>
            <person name="Cho S.H."/>
            <person name="Dutcher S."/>
            <person name="Estelle M."/>
            <person name="Fawcett J.A."/>
            <person name="Gundlach H."/>
            <person name="Hanada K."/>
            <person name="Heyl A."/>
            <person name="Hicks K.A."/>
            <person name="Hugh J."/>
            <person name="Lohr M."/>
            <person name="Mayer K."/>
            <person name="Melkozernov A."/>
            <person name="Murata T."/>
            <person name="Nelson D."/>
            <person name="Pils B."/>
            <person name="Prigge M."/>
            <person name="Reiss B."/>
            <person name="Renner T."/>
            <person name="Rombauts S."/>
            <person name="Rushton P."/>
            <person name="Sanderfoot A."/>
            <person name="Schween G."/>
            <person name="Shiu S.-H."/>
            <person name="Stueber K."/>
            <person name="Theodoulou F.L."/>
            <person name="Tu H."/>
            <person name="Van de Peer Y."/>
            <person name="Verrier P.J."/>
            <person name="Waters E."/>
            <person name="Wood A."/>
            <person name="Yang L."/>
            <person name="Cove D."/>
            <person name="Cuming A."/>
            <person name="Hasebe M."/>
            <person name="Lucas S."/>
            <person name="Mishler D.B."/>
            <person name="Reski R."/>
            <person name="Grigoriev I."/>
            <person name="Quatrano R.S."/>
            <person name="Boore J.L."/>
        </authorList>
    </citation>
    <scope>NUCLEOTIDE SEQUENCE [LARGE SCALE GENOMIC DNA]</scope>
    <source>
        <strain evidence="2 3">cv. Gransden 2004</strain>
    </source>
</reference>
<evidence type="ECO:0000313" key="3">
    <source>
        <dbReference type="Proteomes" id="UP000006727"/>
    </source>
</evidence>